<sequence>MSSPPPRSPHEAPQRGRRESLIKRLADSHKESPDREVVAGYHNVNYVVPLGWRLALLLGTMPFSAHVKCRMPRDTVQVVPRIWRRETEVLAAVTRELKKEVPRCFRDFGDWSLHSYRAGEVLSDVHTEGPIGESMMRAFAKFFAKTAGVREERLPSTPEGWPKTGQSQEFFDWLIGFTESRVHQGNRWRFGDLFEAVGIRADVMTSFRDDPQRPRLTPRPFCLLHTDVHRANVVVDRKRLTVRAVIDWELAMYGDPLHELATHLVRMDYEKEEQTRMTELWTEEMENAGHHDLTAGLDTDLTAYLDFEYGQSVFPDVMRAALDLLALPQEPADEDFTRAARQVCRALRRAAEPLKLRRVPDEGRAQDALRAWYAGPHGRA</sequence>
<keyword evidence="3" id="KW-0808">Transferase</keyword>
<evidence type="ECO:0000313" key="3">
    <source>
        <dbReference type="EMBL" id="QEU93460.1"/>
    </source>
</evidence>
<dbReference type="OrthoDB" id="3454210at2"/>
<keyword evidence="4" id="KW-1185">Reference proteome</keyword>
<dbReference type="InterPro" id="IPR011009">
    <property type="entry name" value="Kinase-like_dom_sf"/>
</dbReference>
<dbReference type="InterPro" id="IPR052077">
    <property type="entry name" value="CcrZ_PhaseVar_Mediator"/>
</dbReference>
<dbReference type="PANTHER" id="PTHR40086:SF1">
    <property type="entry name" value="CELL CYCLE REGULATOR CCRZ"/>
    <property type="match status" value="1"/>
</dbReference>
<dbReference type="EMBL" id="CP023699">
    <property type="protein sequence ID" value="QEU93460.1"/>
    <property type="molecule type" value="Genomic_DNA"/>
</dbReference>
<dbReference type="AlphaFoldDB" id="A0A5J6GC91"/>
<dbReference type="InterPro" id="IPR002575">
    <property type="entry name" value="Aminoglycoside_PTrfase"/>
</dbReference>
<evidence type="ECO:0000259" key="2">
    <source>
        <dbReference type="Pfam" id="PF01636"/>
    </source>
</evidence>
<evidence type="ECO:0000256" key="1">
    <source>
        <dbReference type="SAM" id="MobiDB-lite"/>
    </source>
</evidence>
<dbReference type="Gene3D" id="3.90.1200.10">
    <property type="match status" value="1"/>
</dbReference>
<dbReference type="GO" id="GO:0016740">
    <property type="term" value="F:transferase activity"/>
    <property type="evidence" value="ECO:0007669"/>
    <property type="project" value="UniProtKB-KW"/>
</dbReference>
<feature type="compositionally biased region" description="Basic and acidic residues" evidence="1">
    <location>
        <begin position="8"/>
        <end position="20"/>
    </location>
</feature>
<feature type="domain" description="Aminoglycoside phosphotransferase" evidence="2">
    <location>
        <begin position="84"/>
        <end position="275"/>
    </location>
</feature>
<evidence type="ECO:0000313" key="4">
    <source>
        <dbReference type="Proteomes" id="UP000325529"/>
    </source>
</evidence>
<feature type="region of interest" description="Disordered" evidence="1">
    <location>
        <begin position="1"/>
        <end position="20"/>
    </location>
</feature>
<dbReference type="PANTHER" id="PTHR40086">
    <property type="entry name" value="PHOSPHOTRANSFERASE YTMP-RELATED"/>
    <property type="match status" value="1"/>
</dbReference>
<reference evidence="3 4" key="1">
    <citation type="submission" date="2017-09" db="EMBL/GenBank/DDBJ databases">
        <authorList>
            <person name="Lee N."/>
            <person name="Cho B.-K."/>
        </authorList>
    </citation>
    <scope>NUCLEOTIDE SEQUENCE [LARGE SCALE GENOMIC DNA]</scope>
    <source>
        <strain evidence="3 4">ATCC 12853</strain>
    </source>
</reference>
<dbReference type="RefSeq" id="WP_055551643.1">
    <property type="nucleotide sequence ID" value="NZ_CP023699.1"/>
</dbReference>
<dbReference type="KEGG" id="ska:CP970_23380"/>
<accession>A0A5J6GC91</accession>
<dbReference type="SUPFAM" id="SSF56112">
    <property type="entry name" value="Protein kinase-like (PK-like)"/>
    <property type="match status" value="1"/>
</dbReference>
<dbReference type="Pfam" id="PF01636">
    <property type="entry name" value="APH"/>
    <property type="match status" value="1"/>
</dbReference>
<dbReference type="Proteomes" id="UP000325529">
    <property type="component" value="Chromosome"/>
</dbReference>
<name>A0A5J6GC91_STRKN</name>
<gene>
    <name evidence="3" type="ORF">CP970_23380</name>
</gene>
<proteinExistence type="predicted"/>
<organism evidence="3 4">
    <name type="scientific">Streptomyces kanamyceticus</name>
    <dbReference type="NCBI Taxonomy" id="1967"/>
    <lineage>
        <taxon>Bacteria</taxon>
        <taxon>Bacillati</taxon>
        <taxon>Actinomycetota</taxon>
        <taxon>Actinomycetes</taxon>
        <taxon>Kitasatosporales</taxon>
        <taxon>Streptomycetaceae</taxon>
        <taxon>Streptomyces</taxon>
    </lineage>
</organism>
<protein>
    <submittedName>
        <fullName evidence="3">Aminoglycoside phosphotransferase family protein</fullName>
    </submittedName>
</protein>